<evidence type="ECO:0000313" key="2">
    <source>
        <dbReference type="EMBL" id="EST28982.1"/>
    </source>
</evidence>
<organism evidence="2 3">
    <name type="scientific">Streptomyces roseochromogenus subsp. oscitans DS 12.976</name>
    <dbReference type="NCBI Taxonomy" id="1352936"/>
    <lineage>
        <taxon>Bacteria</taxon>
        <taxon>Bacillati</taxon>
        <taxon>Actinomycetota</taxon>
        <taxon>Actinomycetes</taxon>
        <taxon>Kitasatosporales</taxon>
        <taxon>Streptomycetaceae</taxon>
        <taxon>Streptomyces</taxon>
    </lineage>
</organism>
<dbReference type="RefSeq" id="WP_023548518.1">
    <property type="nucleotide sequence ID" value="NZ_CM002285.1"/>
</dbReference>
<protein>
    <recommendedName>
        <fullName evidence="1">HTH luxR-type domain-containing protein</fullName>
    </recommendedName>
</protein>
<dbReference type="GO" id="GO:0003677">
    <property type="term" value="F:DNA binding"/>
    <property type="evidence" value="ECO:0007669"/>
    <property type="project" value="InterPro"/>
</dbReference>
<dbReference type="AlphaFoldDB" id="V6KA12"/>
<accession>V6KA12</accession>
<dbReference type="PATRIC" id="fig|1352936.5.peg.4520"/>
<dbReference type="Proteomes" id="UP000017984">
    <property type="component" value="Chromosome"/>
</dbReference>
<evidence type="ECO:0000313" key="3">
    <source>
        <dbReference type="Proteomes" id="UP000017984"/>
    </source>
</evidence>
<dbReference type="GO" id="GO:0006355">
    <property type="term" value="P:regulation of DNA-templated transcription"/>
    <property type="evidence" value="ECO:0007669"/>
    <property type="project" value="InterPro"/>
</dbReference>
<dbReference type="SUPFAM" id="SSF46894">
    <property type="entry name" value="C-terminal effector domain of the bipartite response regulators"/>
    <property type="match status" value="1"/>
</dbReference>
<keyword evidence="3" id="KW-1185">Reference proteome</keyword>
<dbReference type="InterPro" id="IPR016032">
    <property type="entry name" value="Sig_transdc_resp-reg_C-effctor"/>
</dbReference>
<name>V6KA12_STRRC</name>
<evidence type="ECO:0000259" key="1">
    <source>
        <dbReference type="SMART" id="SM00421"/>
    </source>
</evidence>
<dbReference type="SMART" id="SM00421">
    <property type="entry name" value="HTH_LUXR"/>
    <property type="match status" value="1"/>
</dbReference>
<gene>
    <name evidence="2" type="ORF">M878_21585</name>
</gene>
<dbReference type="EMBL" id="AWQX01000187">
    <property type="protein sequence ID" value="EST28982.1"/>
    <property type="molecule type" value="Genomic_DNA"/>
</dbReference>
<sequence>MGEFLLAPSGTHQVTRAEILSGVEQGRLIEQFDNADEMRISALQSVMRARYDVMISALKSEWYSSERRRTVQKIVGDAARRRVAVRELYRCDDLPSWCTPDYLLSAAECGIRVRVTDTKLQELVIVDSQVAFMRTQVSLSQEQCLAIWAPPVIKNLQSLLTAVWNGASEPVSYLRYPRSEFDEADLQIVNELAGGSKDEVAARRLGISLRTYRRRVAELMSRLDANSRFQAGVHALRDGLLRRGGRDEELPYRYSA</sequence>
<dbReference type="STRING" id="1352936.M878_21585"/>
<reference evidence="2 3" key="1">
    <citation type="journal article" date="2014" name="Genome Announc.">
        <title>Draft Genome Sequence of Streptomyces roseochromogenes subsp. oscitans DS 12.976, Producer of the Aminocoumarin Antibiotic Clorobiocin.</title>
        <authorList>
            <person name="Ruckert C."/>
            <person name="Kalinowski J."/>
            <person name="Heide L."/>
            <person name="Apel A.K."/>
        </authorList>
    </citation>
    <scope>NUCLEOTIDE SEQUENCE [LARGE SCALE GENOMIC DNA]</scope>
    <source>
        <strain evidence="2 3">DS 12.976</strain>
    </source>
</reference>
<dbReference type="InterPro" id="IPR036388">
    <property type="entry name" value="WH-like_DNA-bd_sf"/>
</dbReference>
<dbReference type="Gene3D" id="1.10.10.10">
    <property type="entry name" value="Winged helix-like DNA-binding domain superfamily/Winged helix DNA-binding domain"/>
    <property type="match status" value="1"/>
</dbReference>
<feature type="domain" description="HTH luxR-type" evidence="1">
    <location>
        <begin position="178"/>
        <end position="235"/>
    </location>
</feature>
<dbReference type="HOGENOM" id="CLU_1085520_0_0_11"/>
<proteinExistence type="predicted"/>
<dbReference type="InterPro" id="IPR000792">
    <property type="entry name" value="Tscrpt_reg_LuxR_C"/>
</dbReference>
<comment type="caution">
    <text evidence="2">The sequence shown here is derived from an EMBL/GenBank/DDBJ whole genome shotgun (WGS) entry which is preliminary data.</text>
</comment>